<sequence length="135" mass="15879">TVTLPLVDYTVVIAEGGVDDKLRAVTDGVEAETRPRVNLFQRDKESTTNPAFWDENVEFKSLNKSNRKVHAHTVLLKMQEYAERRWNDVMNGINLDQYDRSEQIQKDAMKRLSKKQREAKLRKENEEVYHEEEVE</sequence>
<reference evidence="2" key="1">
    <citation type="submission" date="2023-10" db="EMBL/GenBank/DDBJ databases">
        <title>Genome assembly of Pristionchus species.</title>
        <authorList>
            <person name="Yoshida K."/>
            <person name="Sommer R.J."/>
        </authorList>
    </citation>
    <scope>NUCLEOTIDE SEQUENCE</scope>
    <source>
        <strain evidence="2">RS5133</strain>
    </source>
</reference>
<feature type="region of interest" description="Disordered" evidence="1">
    <location>
        <begin position="109"/>
        <end position="135"/>
    </location>
</feature>
<protein>
    <submittedName>
        <fullName evidence="2">Uncharacterized protein</fullName>
    </submittedName>
</protein>
<feature type="compositionally biased region" description="Basic and acidic residues" evidence="1">
    <location>
        <begin position="109"/>
        <end position="128"/>
    </location>
</feature>
<organism evidence="2 3">
    <name type="scientific">Pristionchus fissidentatus</name>
    <dbReference type="NCBI Taxonomy" id="1538716"/>
    <lineage>
        <taxon>Eukaryota</taxon>
        <taxon>Metazoa</taxon>
        <taxon>Ecdysozoa</taxon>
        <taxon>Nematoda</taxon>
        <taxon>Chromadorea</taxon>
        <taxon>Rhabditida</taxon>
        <taxon>Rhabditina</taxon>
        <taxon>Diplogasteromorpha</taxon>
        <taxon>Diplogasteroidea</taxon>
        <taxon>Neodiplogasteridae</taxon>
        <taxon>Pristionchus</taxon>
    </lineage>
</organism>
<feature type="non-terminal residue" evidence="2">
    <location>
        <position position="1"/>
    </location>
</feature>
<accession>A0AAV5WQT9</accession>
<name>A0AAV5WQT9_9BILA</name>
<feature type="non-terminal residue" evidence="2">
    <location>
        <position position="135"/>
    </location>
</feature>
<proteinExistence type="predicted"/>
<comment type="caution">
    <text evidence="2">The sequence shown here is derived from an EMBL/GenBank/DDBJ whole genome shotgun (WGS) entry which is preliminary data.</text>
</comment>
<dbReference type="Proteomes" id="UP001432322">
    <property type="component" value="Unassembled WGS sequence"/>
</dbReference>
<gene>
    <name evidence="2" type="ORF">PFISCL1PPCAC_24192</name>
</gene>
<dbReference type="EMBL" id="BTSY01000006">
    <property type="protein sequence ID" value="GMT32895.1"/>
    <property type="molecule type" value="Genomic_DNA"/>
</dbReference>
<dbReference type="AlphaFoldDB" id="A0AAV5WQT9"/>
<keyword evidence="3" id="KW-1185">Reference proteome</keyword>
<evidence type="ECO:0000256" key="1">
    <source>
        <dbReference type="SAM" id="MobiDB-lite"/>
    </source>
</evidence>
<evidence type="ECO:0000313" key="2">
    <source>
        <dbReference type="EMBL" id="GMT32895.1"/>
    </source>
</evidence>
<evidence type="ECO:0000313" key="3">
    <source>
        <dbReference type="Proteomes" id="UP001432322"/>
    </source>
</evidence>